<dbReference type="RefSeq" id="WP_207598072.1">
    <property type="nucleotide sequence ID" value="NZ_JAFNJU010000001.1"/>
</dbReference>
<sequence length="115" mass="13614">MQIVCYRKCGTCIKAKKFLMAHNLEFDYREITEETLSYEELKSIHEKSGLPIKRMLNTSGTVYRDLEMKEKVKSYSDDEILRLLSMHPMLVKRPVLLKDDLVLVGFKEEEWNQLL</sequence>
<dbReference type="PANTHER" id="PTHR30041:SF8">
    <property type="entry name" value="PROTEIN YFFB"/>
    <property type="match status" value="1"/>
</dbReference>
<evidence type="ECO:0000256" key="1">
    <source>
        <dbReference type="PROSITE-ProRule" id="PRU01282"/>
    </source>
</evidence>
<organism evidence="2 3">
    <name type="scientific">Proteiniclasticum aestuarii</name>
    <dbReference type="NCBI Taxonomy" id="2817862"/>
    <lineage>
        <taxon>Bacteria</taxon>
        <taxon>Bacillati</taxon>
        <taxon>Bacillota</taxon>
        <taxon>Clostridia</taxon>
        <taxon>Eubacteriales</taxon>
        <taxon>Clostridiaceae</taxon>
        <taxon>Proteiniclasticum</taxon>
    </lineage>
</organism>
<name>A0A939H7R3_9CLOT</name>
<evidence type="ECO:0000313" key="3">
    <source>
        <dbReference type="Proteomes" id="UP000664218"/>
    </source>
</evidence>
<dbReference type="AlphaFoldDB" id="A0A939H7R3"/>
<dbReference type="Gene3D" id="3.40.30.10">
    <property type="entry name" value="Glutaredoxin"/>
    <property type="match status" value="1"/>
</dbReference>
<keyword evidence="3" id="KW-1185">Reference proteome</keyword>
<dbReference type="EMBL" id="JAFNJU010000001">
    <property type="protein sequence ID" value="MBO1263553.1"/>
    <property type="molecule type" value="Genomic_DNA"/>
</dbReference>
<accession>A0A939H7R3</accession>
<dbReference type="PROSITE" id="PS51353">
    <property type="entry name" value="ARSC"/>
    <property type="match status" value="1"/>
</dbReference>
<dbReference type="NCBIfam" id="TIGR01617">
    <property type="entry name" value="arsC_related"/>
    <property type="match status" value="1"/>
</dbReference>
<dbReference type="PANTHER" id="PTHR30041">
    <property type="entry name" value="ARSENATE REDUCTASE"/>
    <property type="match status" value="1"/>
</dbReference>
<gene>
    <name evidence="2" type="ORF">J3A84_00675</name>
</gene>
<comment type="caution">
    <text evidence="2">The sequence shown here is derived from an EMBL/GenBank/DDBJ whole genome shotgun (WGS) entry which is preliminary data.</text>
</comment>
<evidence type="ECO:0000313" key="2">
    <source>
        <dbReference type="EMBL" id="MBO1263553.1"/>
    </source>
</evidence>
<proteinExistence type="inferred from homology"/>
<dbReference type="InterPro" id="IPR006504">
    <property type="entry name" value="Tscrpt_reg_Spx/MgsR"/>
</dbReference>
<dbReference type="Proteomes" id="UP000664218">
    <property type="component" value="Unassembled WGS sequence"/>
</dbReference>
<protein>
    <submittedName>
        <fullName evidence="2">Spx/MgsR family RNA polymerase-binding regulatory protein</fullName>
    </submittedName>
</protein>
<comment type="similarity">
    <text evidence="1">Belongs to the ArsC family.</text>
</comment>
<reference evidence="2" key="1">
    <citation type="submission" date="2021-03" db="EMBL/GenBank/DDBJ databases">
        <title>Proteiniclasticum marinus sp. nov., isolated from tidal flat sediment.</title>
        <authorList>
            <person name="Namirimu T."/>
            <person name="Yang J.-A."/>
            <person name="Yang S.-H."/>
            <person name="Kim Y.-J."/>
            <person name="Kwon K.K."/>
        </authorList>
    </citation>
    <scope>NUCLEOTIDE SEQUENCE</scope>
    <source>
        <strain evidence="2">SCR006</strain>
    </source>
</reference>
<dbReference type="InterPro" id="IPR006660">
    <property type="entry name" value="Arsenate_reductase-like"/>
</dbReference>
<dbReference type="InterPro" id="IPR036249">
    <property type="entry name" value="Thioredoxin-like_sf"/>
</dbReference>
<dbReference type="Pfam" id="PF03960">
    <property type="entry name" value="ArsC"/>
    <property type="match status" value="1"/>
</dbReference>
<dbReference type="SUPFAM" id="SSF52833">
    <property type="entry name" value="Thioredoxin-like"/>
    <property type="match status" value="1"/>
</dbReference>